<evidence type="ECO:0000256" key="2">
    <source>
        <dbReference type="ARBA" id="ARBA00005641"/>
    </source>
</evidence>
<dbReference type="GO" id="GO:0009251">
    <property type="term" value="P:glucan catabolic process"/>
    <property type="evidence" value="ECO:0007669"/>
    <property type="project" value="TreeGrafter"/>
</dbReference>
<dbReference type="PANTHER" id="PTHR31297:SF1">
    <property type="entry name" value="GLUCAN 1,3-BETA-GLUCOSIDASE I_II-RELATED"/>
    <property type="match status" value="1"/>
</dbReference>
<accession>A0A1E4SMQ5</accession>
<dbReference type="GO" id="GO:0009986">
    <property type="term" value="C:cell surface"/>
    <property type="evidence" value="ECO:0007669"/>
    <property type="project" value="TreeGrafter"/>
</dbReference>
<dbReference type="Gene3D" id="3.20.20.80">
    <property type="entry name" value="Glycosidases"/>
    <property type="match status" value="1"/>
</dbReference>
<dbReference type="EC" id="3.2.1.58" evidence="9"/>
<dbReference type="FunFam" id="3.20.20.80:FF:000033">
    <property type="entry name" value="Glucan 1,3-beta-glucosidase A"/>
    <property type="match status" value="1"/>
</dbReference>
<keyword evidence="4" id="KW-0732">Signal</keyword>
<evidence type="ECO:0000256" key="5">
    <source>
        <dbReference type="ARBA" id="ARBA00022801"/>
    </source>
</evidence>
<evidence type="ECO:0000256" key="7">
    <source>
        <dbReference type="ARBA" id="ARBA00023316"/>
    </source>
</evidence>
<organism evidence="12 13">
    <name type="scientific">Suhomyces tanzawaensis NRRL Y-17324</name>
    <dbReference type="NCBI Taxonomy" id="984487"/>
    <lineage>
        <taxon>Eukaryota</taxon>
        <taxon>Fungi</taxon>
        <taxon>Dikarya</taxon>
        <taxon>Ascomycota</taxon>
        <taxon>Saccharomycotina</taxon>
        <taxon>Pichiomycetes</taxon>
        <taxon>Debaryomycetaceae</taxon>
        <taxon>Suhomyces</taxon>
    </lineage>
</organism>
<evidence type="ECO:0000256" key="8">
    <source>
        <dbReference type="ARBA" id="ARBA00036824"/>
    </source>
</evidence>
<dbReference type="STRING" id="984487.A0A1E4SMQ5"/>
<evidence type="ECO:0000256" key="9">
    <source>
        <dbReference type="ARBA" id="ARBA00038929"/>
    </source>
</evidence>
<dbReference type="GO" id="GO:0005576">
    <property type="term" value="C:extracellular region"/>
    <property type="evidence" value="ECO:0007669"/>
    <property type="project" value="UniProtKB-SubCell"/>
</dbReference>
<evidence type="ECO:0000256" key="11">
    <source>
        <dbReference type="ARBA" id="ARBA00073255"/>
    </source>
</evidence>
<dbReference type="Proteomes" id="UP000094285">
    <property type="component" value="Unassembled WGS sequence"/>
</dbReference>
<evidence type="ECO:0000256" key="6">
    <source>
        <dbReference type="ARBA" id="ARBA00023295"/>
    </source>
</evidence>
<evidence type="ECO:0000313" key="12">
    <source>
        <dbReference type="EMBL" id="ODV80809.1"/>
    </source>
</evidence>
<evidence type="ECO:0000256" key="3">
    <source>
        <dbReference type="ARBA" id="ARBA00022525"/>
    </source>
</evidence>
<proteinExistence type="inferred from homology"/>
<dbReference type="AlphaFoldDB" id="A0A1E4SMQ5"/>
<comment type="similarity">
    <text evidence="2">Belongs to the glycosyl hydrolase 5 (cellulase A) family.</text>
</comment>
<keyword evidence="6" id="KW-0326">Glycosidase</keyword>
<keyword evidence="7" id="KW-0961">Cell wall biogenesis/degradation</keyword>
<keyword evidence="5 12" id="KW-0378">Hydrolase</keyword>
<evidence type="ECO:0000256" key="4">
    <source>
        <dbReference type="ARBA" id="ARBA00022729"/>
    </source>
</evidence>
<dbReference type="SUPFAM" id="SSF51445">
    <property type="entry name" value="(Trans)glycosidases"/>
    <property type="match status" value="1"/>
</dbReference>
<dbReference type="InterPro" id="IPR050386">
    <property type="entry name" value="Glycosyl_hydrolase_5"/>
</dbReference>
<evidence type="ECO:0000256" key="1">
    <source>
        <dbReference type="ARBA" id="ARBA00004613"/>
    </source>
</evidence>
<dbReference type="EMBL" id="KV453910">
    <property type="protein sequence ID" value="ODV80809.1"/>
    <property type="molecule type" value="Genomic_DNA"/>
</dbReference>
<name>A0A1E4SMQ5_9ASCO</name>
<comment type="subcellular location">
    <subcellularLocation>
        <location evidence="1">Secreted</location>
    </subcellularLocation>
</comment>
<dbReference type="GeneID" id="30983680"/>
<evidence type="ECO:0000313" key="13">
    <source>
        <dbReference type="Proteomes" id="UP000094285"/>
    </source>
</evidence>
<dbReference type="GO" id="GO:0071555">
    <property type="term" value="P:cell wall organization"/>
    <property type="evidence" value="ECO:0007669"/>
    <property type="project" value="UniProtKB-KW"/>
</dbReference>
<keyword evidence="13" id="KW-1185">Reference proteome</keyword>
<dbReference type="InterPro" id="IPR018087">
    <property type="entry name" value="Glyco_hydro_5_CS"/>
</dbReference>
<dbReference type="OrthoDB" id="62120at2759"/>
<gene>
    <name evidence="12" type="ORF">CANTADRAFT_4811</name>
</gene>
<protein>
    <recommendedName>
        <fullName evidence="11">Glucan 1,3-beta-glucosidase</fullName>
        <ecNumber evidence="9">3.2.1.58</ecNumber>
    </recommendedName>
    <alternativeName>
        <fullName evidence="10">Exo-1,3-beta-glucanase</fullName>
    </alternativeName>
</protein>
<reference evidence="13" key="1">
    <citation type="submission" date="2016-05" db="EMBL/GenBank/DDBJ databases">
        <title>Comparative genomics of biotechnologically important yeasts.</title>
        <authorList>
            <consortium name="DOE Joint Genome Institute"/>
            <person name="Riley R."/>
            <person name="Haridas S."/>
            <person name="Wolfe K.H."/>
            <person name="Lopes M.R."/>
            <person name="Hittinger C.T."/>
            <person name="Goker M."/>
            <person name="Salamov A."/>
            <person name="Wisecaver J."/>
            <person name="Long T.M."/>
            <person name="Aerts A.L."/>
            <person name="Barry K."/>
            <person name="Choi C."/>
            <person name="Clum A."/>
            <person name="Coughlan A.Y."/>
            <person name="Deshpande S."/>
            <person name="Douglass A.P."/>
            <person name="Hanson S.J."/>
            <person name="Klenk H.-P."/>
            <person name="Labutti K."/>
            <person name="Lapidus A."/>
            <person name="Lindquist E."/>
            <person name="Lipzen A."/>
            <person name="Meier-Kolthoff J.P."/>
            <person name="Ohm R.A."/>
            <person name="Otillar R.P."/>
            <person name="Pangilinan J."/>
            <person name="Peng Y."/>
            <person name="Rokas A."/>
            <person name="Rosa C.A."/>
            <person name="Scheuner C."/>
            <person name="Sibirny A.A."/>
            <person name="Slot J.C."/>
            <person name="Stielow J.B."/>
            <person name="Sun H."/>
            <person name="Kurtzman C.P."/>
            <person name="Blackwell M."/>
            <person name="Grigoriev I.V."/>
            <person name="Jeffries T.W."/>
        </authorList>
    </citation>
    <scope>NUCLEOTIDE SEQUENCE [LARGE SCALE GENOMIC DNA]</scope>
    <source>
        <strain evidence="13">NRRL Y-17324</strain>
    </source>
</reference>
<keyword evidence="3" id="KW-0964">Secreted</keyword>
<dbReference type="PANTHER" id="PTHR31297">
    <property type="entry name" value="GLUCAN ENDO-1,6-BETA-GLUCOSIDASE B"/>
    <property type="match status" value="1"/>
</dbReference>
<dbReference type="GO" id="GO:0004338">
    <property type="term" value="F:glucan exo-1,3-beta-glucosidase activity"/>
    <property type="evidence" value="ECO:0007669"/>
    <property type="project" value="UniProtKB-EC"/>
</dbReference>
<dbReference type="RefSeq" id="XP_020065931.1">
    <property type="nucleotide sequence ID" value="XM_020209544.1"/>
</dbReference>
<evidence type="ECO:0000256" key="10">
    <source>
        <dbReference type="ARBA" id="ARBA00041761"/>
    </source>
</evidence>
<sequence>MPASHPLAPNGNLKVLTERGQSWDYQNDKIRGVNLGGWFVLEPYITPSLFTSFEKGADQSQVPVDEYHFTKQLGKQLAESRLQAHWSSWYTEKDFEQIQSLGLNFVRIPIGYWAFELLPNDPYVQGQVQYLDQALAWCRQYNLKAWVDLHGAPGSQNGFDNSGLRTTIDWQNGNNVQVTLSVLDTIFEKYGNGNYSDIVIGIELVNEPLGPSLNMDEIKDFYLQGYKNLRATGSVTPVILHDAFQQQQYWNGFATVENGDYWNVVIDHHHYQVFAADQLSWDIDQHVQVACGWGKDALKEDHWNVAGEWSAALTDCALWLNGVGRGARWSGDYDNAPYIDSCDAYTEEQNWSSEYRQNVRKYIEAQLDAFEQTGGWVFWNWKTENAVEWDFQRLTEAGVFPQPLNKRQYPNQCGF</sequence>
<dbReference type="InterPro" id="IPR017853">
    <property type="entry name" value="GH"/>
</dbReference>
<dbReference type="PROSITE" id="PS00659">
    <property type="entry name" value="GLYCOSYL_HYDROL_F5"/>
    <property type="match status" value="1"/>
</dbReference>
<comment type="catalytic activity">
    <reaction evidence="8">
        <text>Successive hydrolysis of beta-D-glucose units from the non-reducing ends of (1-&gt;3)-beta-D-glucans, releasing alpha-glucose.</text>
        <dbReference type="EC" id="3.2.1.58"/>
    </reaction>
</comment>